<sequence>SFSSSSRANDLSKLTLIGYLAKEPEARLTKNDKEYITHPSIMQETTQISSTSYVVAVRNPPPPPGPDGERRQSTSTFHRILSFQEGSNKYLRTLKKGSKVYCESTFELKEPAADADPSTPQGQRQIFLRHESIRVISYPKVDPEQATSHEDTTFN</sequence>
<dbReference type="STRING" id="93625.A0A409XNK2"/>
<gene>
    <name evidence="3" type="ORF">CVT25_008712</name>
</gene>
<proteinExistence type="predicted"/>
<dbReference type="FunCoup" id="A0A409XNK2">
    <property type="interactions" value="30"/>
</dbReference>
<dbReference type="PROSITE" id="PS50935">
    <property type="entry name" value="SSB"/>
    <property type="match status" value="1"/>
</dbReference>
<name>A0A409XNK2_PSICY</name>
<dbReference type="InterPro" id="IPR000424">
    <property type="entry name" value="Primosome_PriB/ssb"/>
</dbReference>
<dbReference type="InParanoid" id="A0A409XNK2"/>
<keyword evidence="1 2" id="KW-0238">DNA-binding</keyword>
<evidence type="ECO:0000313" key="4">
    <source>
        <dbReference type="Proteomes" id="UP000283269"/>
    </source>
</evidence>
<dbReference type="GO" id="GO:0003697">
    <property type="term" value="F:single-stranded DNA binding"/>
    <property type="evidence" value="ECO:0007669"/>
    <property type="project" value="InterPro"/>
</dbReference>
<evidence type="ECO:0000313" key="3">
    <source>
        <dbReference type="EMBL" id="PPQ92362.1"/>
    </source>
</evidence>
<feature type="non-terminal residue" evidence="3">
    <location>
        <position position="1"/>
    </location>
</feature>
<accession>A0A409XNK2</accession>
<dbReference type="OrthoDB" id="1078367at2759"/>
<reference evidence="3 4" key="1">
    <citation type="journal article" date="2018" name="Evol. Lett.">
        <title>Horizontal gene cluster transfer increased hallucinogenic mushroom diversity.</title>
        <authorList>
            <person name="Reynolds H.T."/>
            <person name="Vijayakumar V."/>
            <person name="Gluck-Thaler E."/>
            <person name="Korotkin H.B."/>
            <person name="Matheny P.B."/>
            <person name="Slot J.C."/>
        </authorList>
    </citation>
    <scope>NUCLEOTIDE SEQUENCE [LARGE SCALE GENOMIC DNA]</scope>
    <source>
        <strain evidence="3 4">2631</strain>
    </source>
</reference>
<dbReference type="SUPFAM" id="SSF50249">
    <property type="entry name" value="Nucleic acid-binding proteins"/>
    <property type="match status" value="1"/>
</dbReference>
<evidence type="ECO:0000256" key="2">
    <source>
        <dbReference type="PROSITE-ProRule" id="PRU00252"/>
    </source>
</evidence>
<dbReference type="Gene3D" id="2.40.50.140">
    <property type="entry name" value="Nucleic acid-binding proteins"/>
    <property type="match status" value="1"/>
</dbReference>
<dbReference type="AlphaFoldDB" id="A0A409XNK2"/>
<dbReference type="Proteomes" id="UP000283269">
    <property type="component" value="Unassembled WGS sequence"/>
</dbReference>
<keyword evidence="4" id="KW-1185">Reference proteome</keyword>
<organism evidence="3 4">
    <name type="scientific">Psilocybe cyanescens</name>
    <dbReference type="NCBI Taxonomy" id="93625"/>
    <lineage>
        <taxon>Eukaryota</taxon>
        <taxon>Fungi</taxon>
        <taxon>Dikarya</taxon>
        <taxon>Basidiomycota</taxon>
        <taxon>Agaricomycotina</taxon>
        <taxon>Agaricomycetes</taxon>
        <taxon>Agaricomycetidae</taxon>
        <taxon>Agaricales</taxon>
        <taxon>Agaricineae</taxon>
        <taxon>Strophariaceae</taxon>
        <taxon>Psilocybe</taxon>
    </lineage>
</organism>
<dbReference type="InterPro" id="IPR012340">
    <property type="entry name" value="NA-bd_OB-fold"/>
</dbReference>
<dbReference type="EMBL" id="NHYD01001049">
    <property type="protein sequence ID" value="PPQ92362.1"/>
    <property type="molecule type" value="Genomic_DNA"/>
</dbReference>
<evidence type="ECO:0000256" key="1">
    <source>
        <dbReference type="ARBA" id="ARBA00023125"/>
    </source>
</evidence>
<comment type="caution">
    <text evidence="3">The sequence shown here is derived from an EMBL/GenBank/DDBJ whole genome shotgun (WGS) entry which is preliminary data.</text>
</comment>
<protein>
    <submittedName>
        <fullName evidence="3">Uncharacterized protein</fullName>
    </submittedName>
</protein>